<comment type="caution">
    <text evidence="8">The sequence shown here is derived from an EMBL/GenBank/DDBJ whole genome shotgun (WGS) entry which is preliminary data.</text>
</comment>
<gene>
    <name evidence="8" type="ORF">DEF24_00890</name>
</gene>
<dbReference type="InterPro" id="IPR036156">
    <property type="entry name" value="Beta-gal/glucu_dom_sf"/>
</dbReference>
<feature type="domain" description="Glycoside hydrolase family 2 immunoglobulin-like beta-sandwich" evidence="6">
    <location>
        <begin position="242"/>
        <end position="307"/>
    </location>
</feature>
<dbReference type="Gene3D" id="3.20.20.80">
    <property type="entry name" value="Glycosidases"/>
    <property type="match status" value="1"/>
</dbReference>
<dbReference type="InterPro" id="IPR006102">
    <property type="entry name" value="Ig-like_GH2"/>
</dbReference>
<protein>
    <recommendedName>
        <fullName evidence="3">beta-mannosidase</fullName>
        <ecNumber evidence="3">3.2.1.25</ecNumber>
    </recommendedName>
</protein>
<dbReference type="InterPro" id="IPR050887">
    <property type="entry name" value="Beta-mannosidase_GH2"/>
</dbReference>
<dbReference type="EMBL" id="QEIN01000004">
    <property type="protein sequence ID" value="RCV62477.1"/>
    <property type="molecule type" value="Genomic_DNA"/>
</dbReference>
<comment type="similarity">
    <text evidence="2">Belongs to the glycosyl hydrolase 2 family.</text>
</comment>
<name>A0A368TEM9_9ACTN</name>
<dbReference type="OrthoDB" id="9762066at2"/>
<keyword evidence="5" id="KW-0326">Glycosidase</keyword>
<dbReference type="FunFam" id="3.20.20.80:FF:000050">
    <property type="entry name" value="Beta-mannosidase B"/>
    <property type="match status" value="1"/>
</dbReference>
<evidence type="ECO:0000256" key="1">
    <source>
        <dbReference type="ARBA" id="ARBA00000829"/>
    </source>
</evidence>
<dbReference type="Pfam" id="PF00703">
    <property type="entry name" value="Glyco_hydro_2"/>
    <property type="match status" value="1"/>
</dbReference>
<evidence type="ECO:0000313" key="9">
    <source>
        <dbReference type="Proteomes" id="UP000253318"/>
    </source>
</evidence>
<evidence type="ECO:0000256" key="3">
    <source>
        <dbReference type="ARBA" id="ARBA00012754"/>
    </source>
</evidence>
<evidence type="ECO:0000256" key="2">
    <source>
        <dbReference type="ARBA" id="ARBA00007401"/>
    </source>
</evidence>
<dbReference type="InterPro" id="IPR017853">
    <property type="entry name" value="GH"/>
</dbReference>
<evidence type="ECO:0000259" key="6">
    <source>
        <dbReference type="Pfam" id="PF00703"/>
    </source>
</evidence>
<dbReference type="AlphaFoldDB" id="A0A368TEM9"/>
<evidence type="ECO:0000259" key="7">
    <source>
        <dbReference type="Pfam" id="PF22666"/>
    </source>
</evidence>
<dbReference type="Gene3D" id="2.60.40.10">
    <property type="entry name" value="Immunoglobulins"/>
    <property type="match status" value="1"/>
</dbReference>
<proteinExistence type="inferred from homology"/>
<keyword evidence="9" id="KW-1185">Reference proteome</keyword>
<dbReference type="InterPro" id="IPR013783">
    <property type="entry name" value="Ig-like_fold"/>
</dbReference>
<dbReference type="Proteomes" id="UP000253318">
    <property type="component" value="Unassembled WGS sequence"/>
</dbReference>
<dbReference type="GO" id="GO:0004567">
    <property type="term" value="F:beta-mannosidase activity"/>
    <property type="evidence" value="ECO:0007669"/>
    <property type="project" value="UniProtKB-EC"/>
</dbReference>
<dbReference type="PANTHER" id="PTHR43730:SF1">
    <property type="entry name" value="BETA-MANNOSIDASE"/>
    <property type="match status" value="1"/>
</dbReference>
<dbReference type="GO" id="GO:0006516">
    <property type="term" value="P:glycoprotein catabolic process"/>
    <property type="evidence" value="ECO:0007669"/>
    <property type="project" value="TreeGrafter"/>
</dbReference>
<dbReference type="Pfam" id="PF22666">
    <property type="entry name" value="Glyco_hydro_2_N2"/>
    <property type="match status" value="1"/>
</dbReference>
<dbReference type="SUPFAM" id="SSF49785">
    <property type="entry name" value="Galactose-binding domain-like"/>
    <property type="match status" value="1"/>
</dbReference>
<dbReference type="Gene3D" id="2.60.120.260">
    <property type="entry name" value="Galactose-binding domain-like"/>
    <property type="match status" value="1"/>
</dbReference>
<comment type="catalytic activity">
    <reaction evidence="1">
        <text>Hydrolysis of terminal, non-reducing beta-D-mannose residues in beta-D-mannosides.</text>
        <dbReference type="EC" id="3.2.1.25"/>
    </reaction>
</comment>
<dbReference type="InterPro" id="IPR054593">
    <property type="entry name" value="Beta-mannosidase-like_N2"/>
</dbReference>
<organism evidence="8 9">
    <name type="scientific">Marinitenerispora sediminis</name>
    <dbReference type="NCBI Taxonomy" id="1931232"/>
    <lineage>
        <taxon>Bacteria</taxon>
        <taxon>Bacillati</taxon>
        <taxon>Actinomycetota</taxon>
        <taxon>Actinomycetes</taxon>
        <taxon>Streptosporangiales</taxon>
        <taxon>Nocardiopsidaceae</taxon>
        <taxon>Marinitenerispora</taxon>
    </lineage>
</organism>
<keyword evidence="4" id="KW-0378">Hydrolase</keyword>
<evidence type="ECO:0000256" key="4">
    <source>
        <dbReference type="ARBA" id="ARBA00022801"/>
    </source>
</evidence>
<feature type="domain" description="Beta-mannosidase-like galactose-binding" evidence="7">
    <location>
        <begin position="11"/>
        <end position="189"/>
    </location>
</feature>
<dbReference type="GO" id="GO:0005975">
    <property type="term" value="P:carbohydrate metabolic process"/>
    <property type="evidence" value="ECO:0007669"/>
    <property type="project" value="InterPro"/>
</dbReference>
<dbReference type="PANTHER" id="PTHR43730">
    <property type="entry name" value="BETA-MANNOSIDASE"/>
    <property type="match status" value="1"/>
</dbReference>
<dbReference type="SUPFAM" id="SSF49303">
    <property type="entry name" value="beta-Galactosidase/glucuronidase domain"/>
    <property type="match status" value="1"/>
</dbReference>
<sequence>MARRIDLRENWTLRAAGGEGVPARVAAADVPARTPGCVHTDLLAAGLIPAPYVGDSEDALSWIGRTDWRYRTVLPADGLAGAERVDLVCEGLDTVADLALDGQVIGRTRNMHREYRLALATGASGDGGPPAGRELAITFASPYRHAERLRAELGDRPAAYPQPYPFIRKMACNFGWDWGPVLVTAGIWRPIWLHAWSTARLARVRPEVTVAAGPGGRAHGRVVLHVDVERAASGARAPLTVEAEVAGERTRTAVPPGEGAVRLELAVPEPRLWWPRGYGEQVRYPLTVTLRSAGAELDAWRRDIGFRSVELDTAPDDDGTPFTLMVNGARVLVRGANWIPDDCFPSRVGPGRYRQRVDQATGAGINLLRVWGGGVYESGGFYEACDERGVLVWQDFLFACAAYPEEPPLAEEVEAEARQAVVRLMPHPSLVLWNGNNENIWGHADWGWRDRLGDRSWGAGYYFDLLPRVVAELDPTRPYWPGSPYSGRPDLHPNDPAHGNTHIWDVWNERDYPHYRAYRPRFVAEFGYQGPPAHATLRRALGDGPLDHASAAMTHRQRARDGVRKLADGLRWHFPEPDGFDDWHYLAQVNQARAITLGVGHFRSLWPLCSGAVVWQLNDCWPVISWAAVDGDARRKPLWYALRRVYADRLLVLGPADGGGLELALCNDTDRAWRPAVAVARHDLAGPVLAREKVSATVPPRAVVRLPVPARVAQPADTAREFVTADSGTPADRAVWFFAEDTEVAYPAPRFETEVTERGGDLRVAVTARTPLRDLALFADRLAADAEADDMLLTLLPGETHTFTVAGGAGLDHAAAVRPPVLRCVNEAVRAGRVAHTTPG</sequence>
<evidence type="ECO:0000256" key="5">
    <source>
        <dbReference type="ARBA" id="ARBA00023295"/>
    </source>
</evidence>
<dbReference type="SUPFAM" id="SSF51445">
    <property type="entry name" value="(Trans)glycosidases"/>
    <property type="match status" value="1"/>
</dbReference>
<dbReference type="InterPro" id="IPR008979">
    <property type="entry name" value="Galactose-bd-like_sf"/>
</dbReference>
<reference evidence="8 9" key="1">
    <citation type="submission" date="2018-04" db="EMBL/GenBank/DDBJ databases">
        <title>Novel actinobacteria from marine sediment.</title>
        <authorList>
            <person name="Ng Z.Y."/>
            <person name="Tan G.Y.A."/>
        </authorList>
    </citation>
    <scope>NUCLEOTIDE SEQUENCE [LARGE SCALE GENOMIC DNA]</scope>
    <source>
        <strain evidence="8 9">TPS81</strain>
    </source>
</reference>
<evidence type="ECO:0000313" key="8">
    <source>
        <dbReference type="EMBL" id="RCV62477.1"/>
    </source>
</evidence>
<accession>A0A368TEM9</accession>
<dbReference type="EC" id="3.2.1.25" evidence="3"/>
<dbReference type="RefSeq" id="WP_114398936.1">
    <property type="nucleotide sequence ID" value="NZ_QEIM01000097.1"/>
</dbReference>